<name>L8WLQ7_THACA</name>
<keyword evidence="3" id="KW-1185">Reference proteome</keyword>
<evidence type="ECO:0000256" key="1">
    <source>
        <dbReference type="SAM" id="MobiDB-lite"/>
    </source>
</evidence>
<proteinExistence type="predicted"/>
<dbReference type="AlphaFoldDB" id="L8WLQ7"/>
<dbReference type="HOGENOM" id="CLU_1587606_0_0_1"/>
<dbReference type="EMBL" id="AFRT01002476">
    <property type="protein sequence ID" value="ELU37753.1"/>
    <property type="molecule type" value="Genomic_DNA"/>
</dbReference>
<protein>
    <submittedName>
        <fullName evidence="2">Uncharacterized protein</fullName>
    </submittedName>
</protein>
<evidence type="ECO:0000313" key="3">
    <source>
        <dbReference type="Proteomes" id="UP000011668"/>
    </source>
</evidence>
<sequence length="168" mass="18409">MAGPSLDINPPAYEYVWPHHDTRASIQTVHENAAVPRVYRDLPTHAGRTCPQQNLPSCIICDARMEQKGSLSRLWSGRSACSSSGNLIFTLSFAKQDSDQALGRLGAAAPRPAKPRVTFDNRPLHCNFQLELRTYWYSSASGFGEYAGRSEGSEKGSALAVDDVTVPR</sequence>
<evidence type="ECO:0000313" key="2">
    <source>
        <dbReference type="EMBL" id="ELU37753.1"/>
    </source>
</evidence>
<organism evidence="2 3">
    <name type="scientific">Thanatephorus cucumeris (strain AG1-IA)</name>
    <name type="common">Rice sheath blight fungus</name>
    <name type="synonym">Rhizoctonia solani</name>
    <dbReference type="NCBI Taxonomy" id="983506"/>
    <lineage>
        <taxon>Eukaryota</taxon>
        <taxon>Fungi</taxon>
        <taxon>Dikarya</taxon>
        <taxon>Basidiomycota</taxon>
        <taxon>Agaricomycotina</taxon>
        <taxon>Agaricomycetes</taxon>
        <taxon>Cantharellales</taxon>
        <taxon>Ceratobasidiaceae</taxon>
        <taxon>Rhizoctonia</taxon>
        <taxon>Rhizoctonia solani AG-1</taxon>
    </lineage>
</organism>
<dbReference type="Proteomes" id="UP000011668">
    <property type="component" value="Unassembled WGS sequence"/>
</dbReference>
<gene>
    <name evidence="2" type="ORF">AG1IA_08211</name>
</gene>
<comment type="caution">
    <text evidence="2">The sequence shown here is derived from an EMBL/GenBank/DDBJ whole genome shotgun (WGS) entry which is preliminary data.</text>
</comment>
<accession>L8WLQ7</accession>
<reference evidence="2 3" key="1">
    <citation type="journal article" date="2013" name="Nat. Commun.">
        <title>The evolution and pathogenic mechanisms of the rice sheath blight pathogen.</title>
        <authorList>
            <person name="Zheng A."/>
            <person name="Lin R."/>
            <person name="Xu L."/>
            <person name="Qin P."/>
            <person name="Tang C."/>
            <person name="Ai P."/>
            <person name="Zhang D."/>
            <person name="Liu Y."/>
            <person name="Sun Z."/>
            <person name="Feng H."/>
            <person name="Wang Y."/>
            <person name="Chen Y."/>
            <person name="Liang X."/>
            <person name="Fu R."/>
            <person name="Li Q."/>
            <person name="Zhang J."/>
            <person name="Yu X."/>
            <person name="Xie Z."/>
            <person name="Ding L."/>
            <person name="Guan P."/>
            <person name="Tang J."/>
            <person name="Liang Y."/>
            <person name="Wang S."/>
            <person name="Deng Q."/>
            <person name="Li S."/>
            <person name="Zhu J."/>
            <person name="Wang L."/>
            <person name="Liu H."/>
            <person name="Li P."/>
        </authorList>
    </citation>
    <scope>NUCLEOTIDE SEQUENCE [LARGE SCALE GENOMIC DNA]</scope>
    <source>
        <strain evidence="3">AG-1 IA</strain>
    </source>
</reference>
<feature type="region of interest" description="Disordered" evidence="1">
    <location>
        <begin position="147"/>
        <end position="168"/>
    </location>
</feature>